<name>A0ABW4D327_9LACO</name>
<sequence>MASDKNGHPLDMREWTKVVVETTEKHPKVVAEITANNFDVAKGFRVRLTPKYDD</sequence>
<protein>
    <submittedName>
        <fullName evidence="1">Uncharacterized protein</fullName>
    </submittedName>
</protein>
<accession>A0ABW4D327</accession>
<comment type="caution">
    <text evidence="1">The sequence shown here is derived from an EMBL/GenBank/DDBJ whole genome shotgun (WGS) entry which is preliminary data.</text>
</comment>
<dbReference type="Proteomes" id="UP001597189">
    <property type="component" value="Unassembled WGS sequence"/>
</dbReference>
<reference evidence="2" key="1">
    <citation type="journal article" date="2019" name="Int. J. Syst. Evol. Microbiol.">
        <title>The Global Catalogue of Microorganisms (GCM) 10K type strain sequencing project: providing services to taxonomists for standard genome sequencing and annotation.</title>
        <authorList>
            <consortium name="The Broad Institute Genomics Platform"/>
            <consortium name="The Broad Institute Genome Sequencing Center for Infectious Disease"/>
            <person name="Wu L."/>
            <person name="Ma J."/>
        </authorList>
    </citation>
    <scope>NUCLEOTIDE SEQUENCE [LARGE SCALE GENOMIC DNA]</scope>
    <source>
        <strain evidence="2">CCM 8979</strain>
    </source>
</reference>
<keyword evidence="2" id="KW-1185">Reference proteome</keyword>
<evidence type="ECO:0000313" key="1">
    <source>
        <dbReference type="EMBL" id="MFD1455196.1"/>
    </source>
</evidence>
<dbReference type="RefSeq" id="WP_203644430.1">
    <property type="nucleotide sequence ID" value="NZ_BOLN01000004.1"/>
</dbReference>
<proteinExistence type="predicted"/>
<gene>
    <name evidence="1" type="ORF">ACFQ44_05785</name>
</gene>
<evidence type="ECO:0000313" key="2">
    <source>
        <dbReference type="Proteomes" id="UP001597189"/>
    </source>
</evidence>
<dbReference type="EMBL" id="JBHTOD010000004">
    <property type="protein sequence ID" value="MFD1455196.1"/>
    <property type="molecule type" value="Genomic_DNA"/>
</dbReference>
<organism evidence="1 2">
    <name type="scientific">Levilactobacillus lanxiensis</name>
    <dbReference type="NCBI Taxonomy" id="2799568"/>
    <lineage>
        <taxon>Bacteria</taxon>
        <taxon>Bacillati</taxon>
        <taxon>Bacillota</taxon>
        <taxon>Bacilli</taxon>
        <taxon>Lactobacillales</taxon>
        <taxon>Lactobacillaceae</taxon>
        <taxon>Levilactobacillus</taxon>
    </lineage>
</organism>